<gene>
    <name evidence="5" type="primary">moaC</name>
    <name evidence="5" type="ORF">GETHLI_29390</name>
</gene>
<comment type="pathway">
    <text evidence="1">Cofactor biosynthesis; molybdopterin biosynthesis.</text>
</comment>
<keyword evidence="6" id="KW-1185">Reference proteome</keyword>
<sequence length="166" mass="17777">MAELTHLDPEGRPVMVDVSAKAVTRRLAVAAGYLELDEAAAEALTRGGGPKGDPWSVARLGAVGGVKRTSDLIPLAHPLAVEAVDVIHHWDPTQRRAWLRVQVSCEGRTGIEMEALAGVSVGLLVLYDMLKAVSHHMSLGPARLLRKEGGKRGLITLPWAGCPWEP</sequence>
<comment type="caution">
    <text evidence="5">The sequence shown here is derived from an EMBL/GenBank/DDBJ whole genome shotgun (WGS) entry which is preliminary data.</text>
</comment>
<evidence type="ECO:0000313" key="5">
    <source>
        <dbReference type="EMBL" id="GLH74437.1"/>
    </source>
</evidence>
<dbReference type="NCBIfam" id="NF006870">
    <property type="entry name" value="PRK09364.1"/>
    <property type="match status" value="1"/>
</dbReference>
<dbReference type="Pfam" id="PF01967">
    <property type="entry name" value="MoaC"/>
    <property type="match status" value="1"/>
</dbReference>
<evidence type="ECO:0000313" key="6">
    <source>
        <dbReference type="Proteomes" id="UP001165069"/>
    </source>
</evidence>
<evidence type="ECO:0000256" key="2">
    <source>
        <dbReference type="ARBA" id="ARBA00023150"/>
    </source>
</evidence>
<dbReference type="Gene3D" id="3.30.70.640">
    <property type="entry name" value="Molybdopterin cofactor biosynthesis C (MoaC) domain"/>
    <property type="match status" value="1"/>
</dbReference>
<dbReference type="InterPro" id="IPR002820">
    <property type="entry name" value="Mopterin_CF_biosynth-C_dom"/>
</dbReference>
<proteinExistence type="predicted"/>
<keyword evidence="2" id="KW-0501">Molybdenum cofactor biosynthesis</keyword>
<accession>A0ABQ5QHV4</accession>
<name>A0ABQ5QHV4_9BACT</name>
<dbReference type="Proteomes" id="UP001165069">
    <property type="component" value="Unassembled WGS sequence"/>
</dbReference>
<reference evidence="5 6" key="1">
    <citation type="journal article" date="2023" name="Antonie Van Leeuwenhoek">
        <title>Mesoterricola silvestris gen. nov., sp. nov., Mesoterricola sediminis sp. nov., Geothrix oryzae sp. nov., Geothrix edaphica sp. nov., Geothrix rubra sp. nov., and Geothrix limicola sp. nov., six novel members of Acidobacteriota isolated from soils.</title>
        <authorList>
            <person name="Itoh H."/>
            <person name="Sugisawa Y."/>
            <person name="Mise K."/>
            <person name="Xu Z."/>
            <person name="Kuniyasu M."/>
            <person name="Ushijima N."/>
            <person name="Kawano K."/>
            <person name="Kobayashi E."/>
            <person name="Shiratori Y."/>
            <person name="Masuda Y."/>
            <person name="Senoo K."/>
        </authorList>
    </citation>
    <scope>NUCLEOTIDE SEQUENCE [LARGE SCALE GENOMIC DNA]</scope>
    <source>
        <strain evidence="5 6">Red804</strain>
    </source>
</reference>
<organism evidence="5 6">
    <name type="scientific">Geothrix limicola</name>
    <dbReference type="NCBI Taxonomy" id="2927978"/>
    <lineage>
        <taxon>Bacteria</taxon>
        <taxon>Pseudomonadati</taxon>
        <taxon>Acidobacteriota</taxon>
        <taxon>Holophagae</taxon>
        <taxon>Holophagales</taxon>
        <taxon>Holophagaceae</taxon>
        <taxon>Geothrix</taxon>
    </lineage>
</organism>
<dbReference type="RefSeq" id="WP_285576739.1">
    <property type="nucleotide sequence ID" value="NZ_BSDE01000006.1"/>
</dbReference>
<dbReference type="EMBL" id="BSDE01000006">
    <property type="protein sequence ID" value="GLH74437.1"/>
    <property type="molecule type" value="Genomic_DNA"/>
</dbReference>
<evidence type="ECO:0000256" key="1">
    <source>
        <dbReference type="ARBA" id="ARBA00005046"/>
    </source>
</evidence>
<evidence type="ECO:0000256" key="3">
    <source>
        <dbReference type="ARBA" id="ARBA00055087"/>
    </source>
</evidence>
<protein>
    <submittedName>
        <fullName evidence="5">Cyclic pyranopterin monophosphate synthase accessory protein</fullName>
    </submittedName>
</protein>
<evidence type="ECO:0000259" key="4">
    <source>
        <dbReference type="Pfam" id="PF01967"/>
    </source>
</evidence>
<dbReference type="InterPro" id="IPR036522">
    <property type="entry name" value="MoaC_sf"/>
</dbReference>
<dbReference type="SUPFAM" id="SSF55040">
    <property type="entry name" value="Molybdenum cofactor biosynthesis protein C, MoaC"/>
    <property type="match status" value="1"/>
</dbReference>
<comment type="function">
    <text evidence="3">Catalyzes the conversion of (8S)-3',8-cyclo-7,8-dihydroguanosine 5'-triphosphate to cyclic pyranopterin monophosphate (cPMP).</text>
</comment>
<dbReference type="NCBIfam" id="TIGR00581">
    <property type="entry name" value="moaC"/>
    <property type="match status" value="1"/>
</dbReference>
<feature type="domain" description="Molybdopterin cofactor biosynthesis C (MoaC)" evidence="4">
    <location>
        <begin position="15"/>
        <end position="150"/>
    </location>
</feature>
<dbReference type="InterPro" id="IPR023045">
    <property type="entry name" value="MoaC"/>
</dbReference>